<dbReference type="SUPFAM" id="SSF143414">
    <property type="entry name" value="CcmK-like"/>
    <property type="match status" value="2"/>
</dbReference>
<evidence type="ECO:0000256" key="3">
    <source>
        <dbReference type="PROSITE-ProRule" id="PRU01278"/>
    </source>
</evidence>
<dbReference type="InterPro" id="IPR011238">
    <property type="entry name" value="Micro_shell_prot_PduT"/>
</dbReference>
<dbReference type="CDD" id="cd07053">
    <property type="entry name" value="BMC_PduT_repeat1"/>
    <property type="match status" value="1"/>
</dbReference>
<proteinExistence type="inferred from homology"/>
<dbReference type="AlphaFoldDB" id="A0A1G6KHX6"/>
<dbReference type="Proteomes" id="UP000247389">
    <property type="component" value="Unassembled WGS sequence"/>
</dbReference>
<evidence type="ECO:0000313" key="7">
    <source>
        <dbReference type="Proteomes" id="UP000247389"/>
    </source>
</evidence>
<feature type="domain" description="BMC" evidence="4">
    <location>
        <begin position="4"/>
        <end position="86"/>
    </location>
</feature>
<evidence type="ECO:0000256" key="2">
    <source>
        <dbReference type="ARBA" id="ARBA00024446"/>
    </source>
</evidence>
<dbReference type="InterPro" id="IPR050575">
    <property type="entry name" value="BMC_shell"/>
</dbReference>
<gene>
    <name evidence="5" type="ORF">C8C78_13215</name>
    <name evidence="6" type="ORF">SAMN04488597_104122</name>
</gene>
<dbReference type="PROSITE" id="PS51930">
    <property type="entry name" value="BMC_2"/>
    <property type="match status" value="2"/>
</dbReference>
<dbReference type="RefSeq" id="WP_110301185.1">
    <property type="nucleotide sequence ID" value="NZ_FMYT01000004.1"/>
</dbReference>
<dbReference type="EMBL" id="FMYT01000004">
    <property type="protein sequence ID" value="SDC30421.1"/>
    <property type="molecule type" value="Genomic_DNA"/>
</dbReference>
<organism evidence="6 8">
    <name type="scientific">Halanaerobium congolense</name>
    <dbReference type="NCBI Taxonomy" id="54121"/>
    <lineage>
        <taxon>Bacteria</taxon>
        <taxon>Bacillati</taxon>
        <taxon>Bacillota</taxon>
        <taxon>Clostridia</taxon>
        <taxon>Halanaerobiales</taxon>
        <taxon>Halanaerobiaceae</taxon>
        <taxon>Halanaerobium</taxon>
    </lineage>
</organism>
<accession>A0A1G6KHX6</accession>
<dbReference type="Gene3D" id="3.30.70.1710">
    <property type="match status" value="2"/>
</dbReference>
<evidence type="ECO:0000256" key="1">
    <source>
        <dbReference type="ARBA" id="ARBA00024322"/>
    </source>
</evidence>
<reference evidence="5 7" key="2">
    <citation type="submission" date="2018-04" db="EMBL/GenBank/DDBJ databases">
        <title>Subsurface microbial communities from deep shales in Ohio and West Virginia, USA.</title>
        <authorList>
            <person name="Wrighton K."/>
        </authorList>
    </citation>
    <scope>NUCLEOTIDE SEQUENCE [LARGE SCALE GENOMIC DNA]</scope>
    <source>
        <strain evidence="5 7">MSL28</strain>
    </source>
</reference>
<comment type="subcellular location">
    <subcellularLocation>
        <location evidence="1">Bacterial microcompartment</location>
    </subcellularLocation>
</comment>
<protein>
    <submittedName>
        <fullName evidence="5 6">Microcompartment protein CcmL/EutN</fullName>
    </submittedName>
</protein>
<dbReference type="Proteomes" id="UP000324896">
    <property type="component" value="Unassembled WGS sequence"/>
</dbReference>
<evidence type="ECO:0000313" key="8">
    <source>
        <dbReference type="Proteomes" id="UP000324896"/>
    </source>
</evidence>
<feature type="domain" description="BMC" evidence="4">
    <location>
        <begin position="96"/>
        <end position="182"/>
    </location>
</feature>
<dbReference type="CDD" id="cd07054">
    <property type="entry name" value="BMC_PduT_repeat2"/>
    <property type="match status" value="1"/>
</dbReference>
<evidence type="ECO:0000313" key="6">
    <source>
        <dbReference type="EMBL" id="SDC30421.1"/>
    </source>
</evidence>
<comment type="similarity">
    <text evidence="3">Belongs to the bacterial microcompartments protein family.</text>
</comment>
<dbReference type="InterPro" id="IPR037233">
    <property type="entry name" value="CcmK-like_sf"/>
</dbReference>
<sequence length="182" mass="19045">MKRALGLLEFNSIAAGIEIADLAVKSSQIKLIQAQPVCPGKYVAMFDGDAASVKSAVETAREQSKEFFVDSFILANVHPDVIPALTGATKIGEVKALGVIETFSAASAIVAADLAAKTAQIKLLEIRTAMGMGGKAVLTFAGDVASVEMSLEAAAKNVADKGMLVKKTFIPSLHKDLQDKLL</sequence>
<dbReference type="PANTHER" id="PTHR33941">
    <property type="entry name" value="PROPANEDIOL UTILIZATION PROTEIN PDUA"/>
    <property type="match status" value="1"/>
</dbReference>
<reference evidence="6 8" key="1">
    <citation type="submission" date="2016-10" db="EMBL/GenBank/DDBJ databases">
        <authorList>
            <person name="Varghese N."/>
            <person name="Submissions S."/>
        </authorList>
    </citation>
    <scope>NUCLEOTIDE SEQUENCE [LARGE SCALE GENOMIC DNA]</scope>
    <source>
        <strain evidence="6 8">WG10</strain>
    </source>
</reference>
<evidence type="ECO:0000259" key="4">
    <source>
        <dbReference type="PROSITE" id="PS51930"/>
    </source>
</evidence>
<name>A0A1G6KHX6_9FIRM</name>
<keyword evidence="2" id="KW-1283">Bacterial microcompartment</keyword>
<dbReference type="PIRSF" id="PIRSF034834">
    <property type="entry name" value="PduT"/>
    <property type="match status" value="1"/>
</dbReference>
<dbReference type="InterPro" id="IPR044872">
    <property type="entry name" value="CcmK/CsoS1_BMC"/>
</dbReference>
<dbReference type="SMART" id="SM00877">
    <property type="entry name" value="BMC"/>
    <property type="match status" value="2"/>
</dbReference>
<evidence type="ECO:0000313" key="5">
    <source>
        <dbReference type="EMBL" id="PXV62557.1"/>
    </source>
</evidence>
<dbReference type="EMBL" id="QICM01000032">
    <property type="protein sequence ID" value="PXV62557.1"/>
    <property type="molecule type" value="Genomic_DNA"/>
</dbReference>
<dbReference type="PANTHER" id="PTHR33941:SF11">
    <property type="entry name" value="BACTERIAL MICROCOMPARTMENT SHELL PROTEIN PDUJ"/>
    <property type="match status" value="1"/>
</dbReference>
<dbReference type="InterPro" id="IPR000249">
    <property type="entry name" value="BMC_dom"/>
</dbReference>
<dbReference type="GO" id="GO:0031469">
    <property type="term" value="C:bacterial microcompartment"/>
    <property type="evidence" value="ECO:0007669"/>
    <property type="project" value="UniProtKB-SubCell"/>
</dbReference>
<dbReference type="Pfam" id="PF00936">
    <property type="entry name" value="BMC"/>
    <property type="match status" value="2"/>
</dbReference>